<reference evidence="2 3" key="1">
    <citation type="submission" date="2024-11" db="EMBL/GenBank/DDBJ databases">
        <authorList>
            <person name="Heng Y.C."/>
            <person name="Lim A.C.H."/>
            <person name="Lee J.K.Y."/>
            <person name="Kittelmann S."/>
        </authorList>
    </citation>
    <scope>NUCLEOTIDE SEQUENCE [LARGE SCALE GENOMIC DNA]</scope>
    <source>
        <strain evidence="2 3">WILCCON 0114</strain>
    </source>
</reference>
<organism evidence="2 3">
    <name type="scientific">Clostridium neuense</name>
    <dbReference type="NCBI Taxonomy" id="1728934"/>
    <lineage>
        <taxon>Bacteria</taxon>
        <taxon>Bacillati</taxon>
        <taxon>Bacillota</taxon>
        <taxon>Clostridia</taxon>
        <taxon>Eubacteriales</taxon>
        <taxon>Clostridiaceae</taxon>
        <taxon>Clostridium</taxon>
    </lineage>
</organism>
<keyword evidence="1" id="KW-0812">Transmembrane</keyword>
<proteinExistence type="predicted"/>
<sequence>MRKLKSFFIAILIMIIAISFINILCEKLIKDNFTVGFIRLYNDLKNESTFIQKNETKQKNVFMLYGSSELGTTNIPTNPINYFPKKGSNFIVSPVGKGYMQDLSHVIKFLANPDLRGKKLAFIVSLQWFLYPDGTPTDDFQMNFSELQFYEAMKNTSISSDLKKQICKRVYSLISNNSFYSDVSIYTKLYSSNNPVSKVEFALLKPYFSLKCALLKFSNNIKAYKLAKNYNNIYKAKLPKLTAMDDKKDFAAAEKLGNKLANNNSFYMLNSYYNKFIKNNLNKIKGQDKNSKLVNSKEYGDLDLLLKVCKANNIKPLFILMPVNAKYYDYSGIDKSTRDAYFQKTKKIIASHGFDVVDFQSHEYEKYLMEDGMHLGWKGWLYVNKEIAKYYNK</sequence>
<evidence type="ECO:0000256" key="1">
    <source>
        <dbReference type="SAM" id="Phobius"/>
    </source>
</evidence>
<keyword evidence="1" id="KW-0472">Membrane</keyword>
<name>A0ABW8TA12_9CLOT</name>
<dbReference type="InterPro" id="IPR006998">
    <property type="entry name" value="DltD"/>
</dbReference>
<dbReference type="RefSeq" id="WP_406785923.1">
    <property type="nucleotide sequence ID" value="NZ_JBJIAA010000002.1"/>
</dbReference>
<protein>
    <submittedName>
        <fullName evidence="2">D-alanyl-lipoteichoic acid biosynthesis protein DltD</fullName>
    </submittedName>
</protein>
<accession>A0ABW8TA12</accession>
<dbReference type="PANTHER" id="PTHR40039:SF1">
    <property type="entry name" value="PROTEIN DLTD"/>
    <property type="match status" value="1"/>
</dbReference>
<dbReference type="NCBIfam" id="TIGR04092">
    <property type="entry name" value="LTA_DltD"/>
    <property type="match status" value="1"/>
</dbReference>
<evidence type="ECO:0000313" key="2">
    <source>
        <dbReference type="EMBL" id="MFL0249250.1"/>
    </source>
</evidence>
<dbReference type="InterPro" id="IPR023896">
    <property type="entry name" value="LTA_DltD"/>
</dbReference>
<dbReference type="PANTHER" id="PTHR40039">
    <property type="entry name" value="PROTEIN DLTD"/>
    <property type="match status" value="1"/>
</dbReference>
<evidence type="ECO:0000313" key="3">
    <source>
        <dbReference type="Proteomes" id="UP001623592"/>
    </source>
</evidence>
<dbReference type="Proteomes" id="UP001623592">
    <property type="component" value="Unassembled WGS sequence"/>
</dbReference>
<gene>
    <name evidence="2" type="primary">dltD</name>
    <name evidence="2" type="ORF">ACJDT4_02365</name>
</gene>
<dbReference type="Pfam" id="PF04914">
    <property type="entry name" value="DltD"/>
    <property type="match status" value="1"/>
</dbReference>
<feature type="transmembrane region" description="Helical" evidence="1">
    <location>
        <begin position="7"/>
        <end position="24"/>
    </location>
</feature>
<keyword evidence="3" id="KW-1185">Reference proteome</keyword>
<dbReference type="Gene3D" id="3.40.50.1110">
    <property type="entry name" value="SGNH hydrolase"/>
    <property type="match status" value="1"/>
</dbReference>
<dbReference type="EMBL" id="JBJIAA010000002">
    <property type="protein sequence ID" value="MFL0249250.1"/>
    <property type="molecule type" value="Genomic_DNA"/>
</dbReference>
<keyword evidence="1" id="KW-1133">Transmembrane helix</keyword>
<comment type="caution">
    <text evidence="2">The sequence shown here is derived from an EMBL/GenBank/DDBJ whole genome shotgun (WGS) entry which is preliminary data.</text>
</comment>
<dbReference type="InterPro" id="IPR036514">
    <property type="entry name" value="SGNH_hydro_sf"/>
</dbReference>
<dbReference type="SUPFAM" id="SSF52266">
    <property type="entry name" value="SGNH hydrolase"/>
    <property type="match status" value="1"/>
</dbReference>